<comment type="caution">
    <text evidence="2">The sequence shown here is derived from an EMBL/GenBank/DDBJ whole genome shotgun (WGS) entry which is preliminary data.</text>
</comment>
<protein>
    <submittedName>
        <fullName evidence="2">Uncharacterized protein</fullName>
    </submittedName>
</protein>
<dbReference type="AlphaFoldDB" id="A0A2T6ZZR7"/>
<reference evidence="2 3" key="1">
    <citation type="submission" date="2017-04" db="EMBL/GenBank/DDBJ databases">
        <title>Draft genome sequence of Tuber borchii Vittad., a whitish edible truffle.</title>
        <authorList>
            <consortium name="DOE Joint Genome Institute"/>
            <person name="Murat C."/>
            <person name="Kuo A."/>
            <person name="Barry K.W."/>
            <person name="Clum A."/>
            <person name="Dockter R.B."/>
            <person name="Fauchery L."/>
            <person name="Iotti M."/>
            <person name="Kohler A."/>
            <person name="Labutti K."/>
            <person name="Lindquist E.A."/>
            <person name="Lipzen A."/>
            <person name="Ohm R.A."/>
            <person name="Wang M."/>
            <person name="Grigoriev I.V."/>
            <person name="Zambonelli A."/>
            <person name="Martin F.M."/>
        </authorList>
    </citation>
    <scope>NUCLEOTIDE SEQUENCE [LARGE SCALE GENOMIC DNA]</scope>
    <source>
        <strain evidence="2 3">Tbo3840</strain>
    </source>
</reference>
<feature type="non-terminal residue" evidence="2">
    <location>
        <position position="1"/>
    </location>
</feature>
<sequence length="53" mass="5727">RCLSSTTKDSAEGGLGGASPRISRVLGRTLGLAAVDLIASNNHLYWLKLRWDE</sequence>
<dbReference type="Proteomes" id="UP000244722">
    <property type="component" value="Unassembled WGS sequence"/>
</dbReference>
<dbReference type="EMBL" id="NESQ01000053">
    <property type="protein sequence ID" value="PUU80966.1"/>
    <property type="molecule type" value="Genomic_DNA"/>
</dbReference>
<feature type="region of interest" description="Disordered" evidence="1">
    <location>
        <begin position="1"/>
        <end position="20"/>
    </location>
</feature>
<accession>A0A2T6ZZR7</accession>
<name>A0A2T6ZZR7_TUBBO</name>
<evidence type="ECO:0000313" key="2">
    <source>
        <dbReference type="EMBL" id="PUU80966.1"/>
    </source>
</evidence>
<evidence type="ECO:0000256" key="1">
    <source>
        <dbReference type="SAM" id="MobiDB-lite"/>
    </source>
</evidence>
<gene>
    <name evidence="2" type="ORF">B9Z19DRAFT_892438</name>
</gene>
<proteinExistence type="predicted"/>
<organism evidence="2 3">
    <name type="scientific">Tuber borchii</name>
    <name type="common">White truffle</name>
    <dbReference type="NCBI Taxonomy" id="42251"/>
    <lineage>
        <taxon>Eukaryota</taxon>
        <taxon>Fungi</taxon>
        <taxon>Dikarya</taxon>
        <taxon>Ascomycota</taxon>
        <taxon>Pezizomycotina</taxon>
        <taxon>Pezizomycetes</taxon>
        <taxon>Pezizales</taxon>
        <taxon>Tuberaceae</taxon>
        <taxon>Tuber</taxon>
    </lineage>
</organism>
<keyword evidence="3" id="KW-1185">Reference proteome</keyword>
<feature type="non-terminal residue" evidence="2">
    <location>
        <position position="53"/>
    </location>
</feature>
<evidence type="ECO:0000313" key="3">
    <source>
        <dbReference type="Proteomes" id="UP000244722"/>
    </source>
</evidence>